<feature type="transmembrane region" description="Helical" evidence="1">
    <location>
        <begin position="44"/>
        <end position="65"/>
    </location>
</feature>
<feature type="transmembrane region" description="Helical" evidence="1">
    <location>
        <begin position="119"/>
        <end position="142"/>
    </location>
</feature>
<dbReference type="Proteomes" id="UP000597762">
    <property type="component" value="Unassembled WGS sequence"/>
</dbReference>
<feature type="transmembrane region" description="Helical" evidence="1">
    <location>
        <begin position="12"/>
        <end position="32"/>
    </location>
</feature>
<dbReference type="EMBL" id="CAHIKZ030003431">
    <property type="protein sequence ID" value="CAE1300153.1"/>
    <property type="molecule type" value="Genomic_DNA"/>
</dbReference>
<organism evidence="2 3">
    <name type="scientific">Acanthosepion pharaonis</name>
    <name type="common">Pharaoh cuttlefish</name>
    <name type="synonym">Sepia pharaonis</name>
    <dbReference type="NCBI Taxonomy" id="158019"/>
    <lineage>
        <taxon>Eukaryota</taxon>
        <taxon>Metazoa</taxon>
        <taxon>Spiralia</taxon>
        <taxon>Lophotrochozoa</taxon>
        <taxon>Mollusca</taxon>
        <taxon>Cephalopoda</taxon>
        <taxon>Coleoidea</taxon>
        <taxon>Decapodiformes</taxon>
        <taxon>Sepiida</taxon>
        <taxon>Sepiina</taxon>
        <taxon>Sepiidae</taxon>
        <taxon>Acanthosepion</taxon>
    </lineage>
</organism>
<protein>
    <submittedName>
        <fullName evidence="2">Uncharacterized protein</fullName>
    </submittedName>
</protein>
<feature type="transmembrane region" description="Helical" evidence="1">
    <location>
        <begin position="154"/>
        <end position="171"/>
    </location>
</feature>
<evidence type="ECO:0000313" key="2">
    <source>
        <dbReference type="EMBL" id="CAE1300153.1"/>
    </source>
</evidence>
<evidence type="ECO:0000256" key="1">
    <source>
        <dbReference type="SAM" id="Phobius"/>
    </source>
</evidence>
<comment type="caution">
    <text evidence="2">The sequence shown here is derived from an EMBL/GenBank/DDBJ whole genome shotgun (WGS) entry which is preliminary data.</text>
</comment>
<evidence type="ECO:0000313" key="3">
    <source>
        <dbReference type="Proteomes" id="UP000597762"/>
    </source>
</evidence>
<keyword evidence="1" id="KW-1133">Transmembrane helix</keyword>
<keyword evidence="1" id="KW-0472">Membrane</keyword>
<keyword evidence="3" id="KW-1185">Reference proteome</keyword>
<sequence>MFFFLLPVHMSFFIHLIHLTHFCFFSSSFFHLFSSFSSLLHNTIFYIIISLYSGSFSLFVILFSFTSSSFSFLFYSISFHSAPSFYTSFNFAAIINSSTAAVSFNCSPLRILAKFGHHYHSIFSSFVYLFLLIHLLQIHSFYHSMDYSFTFSRPVTYLQFLLFFSFIQAFIHKTSLPILSLFHSHCSSSHSIFNDAIDNNKINRINATTASFILLTRFSRGRLT</sequence>
<proteinExistence type="predicted"/>
<accession>A0A812DKX3</accession>
<dbReference type="AlphaFoldDB" id="A0A812DKX3"/>
<gene>
    <name evidence="2" type="ORF">SPHA_53652</name>
</gene>
<name>A0A812DKX3_ACAPH</name>
<keyword evidence="1" id="KW-0812">Transmembrane</keyword>
<reference evidence="2" key="1">
    <citation type="submission" date="2021-01" db="EMBL/GenBank/DDBJ databases">
        <authorList>
            <person name="Li R."/>
            <person name="Bekaert M."/>
        </authorList>
    </citation>
    <scope>NUCLEOTIDE SEQUENCE</scope>
    <source>
        <strain evidence="2">Farmed</strain>
    </source>
</reference>